<accession>A0A7J7MWB2</accession>
<keyword evidence="2" id="KW-1185">Reference proteome</keyword>
<evidence type="ECO:0000313" key="1">
    <source>
        <dbReference type="EMBL" id="KAF6159221.1"/>
    </source>
</evidence>
<organism evidence="1 2">
    <name type="scientific">Kingdonia uniflora</name>
    <dbReference type="NCBI Taxonomy" id="39325"/>
    <lineage>
        <taxon>Eukaryota</taxon>
        <taxon>Viridiplantae</taxon>
        <taxon>Streptophyta</taxon>
        <taxon>Embryophyta</taxon>
        <taxon>Tracheophyta</taxon>
        <taxon>Spermatophyta</taxon>
        <taxon>Magnoliopsida</taxon>
        <taxon>Ranunculales</taxon>
        <taxon>Circaeasteraceae</taxon>
        <taxon>Kingdonia</taxon>
    </lineage>
</organism>
<comment type="caution">
    <text evidence="1">The sequence shown here is derived from an EMBL/GenBank/DDBJ whole genome shotgun (WGS) entry which is preliminary data.</text>
</comment>
<evidence type="ECO:0000313" key="2">
    <source>
        <dbReference type="Proteomes" id="UP000541444"/>
    </source>
</evidence>
<reference evidence="1 2" key="1">
    <citation type="journal article" date="2020" name="IScience">
        <title>Genome Sequencing of the Endangered Kingdonia uniflora (Circaeasteraceae, Ranunculales) Reveals Potential Mechanisms of Evolutionary Specialization.</title>
        <authorList>
            <person name="Sun Y."/>
            <person name="Deng T."/>
            <person name="Zhang A."/>
            <person name="Moore M.J."/>
            <person name="Landis J.B."/>
            <person name="Lin N."/>
            <person name="Zhang H."/>
            <person name="Zhang X."/>
            <person name="Huang J."/>
            <person name="Zhang X."/>
            <person name="Sun H."/>
            <person name="Wang H."/>
        </authorList>
    </citation>
    <scope>NUCLEOTIDE SEQUENCE [LARGE SCALE GENOMIC DNA]</scope>
    <source>
        <strain evidence="1">TB1705</strain>
        <tissue evidence="1">Leaf</tissue>
    </source>
</reference>
<gene>
    <name evidence="1" type="ORF">GIB67_031992</name>
</gene>
<name>A0A7J7MWB2_9MAGN</name>
<proteinExistence type="predicted"/>
<dbReference type="Proteomes" id="UP000541444">
    <property type="component" value="Unassembled WGS sequence"/>
</dbReference>
<sequence length="391" mass="44961">MHRGRTATNKPTLAQDAATLIDRVSSLVDLVEALGRGAFPPQLTMILPPSIYDGYLKDWNTTVKTGKRETPFVLLPGNRDVRSETPMFDMAGKETLAVLEGLRIAAIGAIGKERISNAEVVVEGEGDGRIEWEREERIRKPKLQYREGETREKDSVQPGVTYPPKFLVGSQKELDELPFSPSRQEQVEEVEEEYVEVPYDNNSHVDPIEEYFSGAPSECSTIEDDMDGDEFGEEGLRAADDLYSDDIENMVEPTKNSLIWEYCGDEYDKFRCFCLSFKASLDGFKKGYRSENTENWTSFLELLALMLHHDLPITFVSDWHFGYRGGVSKCWMTGLRDLPVCQFAEKLHLKIVTLMFDRRRKAREWSVDDVVPRVKKFYESHKIEYQKYIYR</sequence>
<dbReference type="AlphaFoldDB" id="A0A7J7MWB2"/>
<protein>
    <submittedName>
        <fullName evidence="1">Uncharacterized protein</fullName>
    </submittedName>
</protein>
<dbReference type="EMBL" id="JACGCM010001193">
    <property type="protein sequence ID" value="KAF6159221.1"/>
    <property type="molecule type" value="Genomic_DNA"/>
</dbReference>